<dbReference type="AlphaFoldDB" id="A0A6G7WKU7"/>
<dbReference type="EMBL" id="CP049890">
    <property type="protein sequence ID" value="QIK52788.1"/>
    <property type="molecule type" value="Genomic_DNA"/>
</dbReference>
<proteinExistence type="predicted"/>
<evidence type="ECO:0000313" key="1">
    <source>
        <dbReference type="EMBL" id="QIK52788.1"/>
    </source>
</evidence>
<dbReference type="GO" id="GO:0016787">
    <property type="term" value="F:hydrolase activity"/>
    <property type="evidence" value="ECO:0007669"/>
    <property type="project" value="UniProtKB-KW"/>
</dbReference>
<dbReference type="GeneID" id="94553956"/>
<protein>
    <submittedName>
        <fullName evidence="1">HAD hydrolase-like protein</fullName>
    </submittedName>
</protein>
<dbReference type="InterPro" id="IPR036412">
    <property type="entry name" value="HAD-like_sf"/>
</dbReference>
<evidence type="ECO:0000313" key="2">
    <source>
        <dbReference type="Proteomes" id="UP000501830"/>
    </source>
</evidence>
<keyword evidence="2" id="KW-1185">Reference proteome</keyword>
<dbReference type="InterPro" id="IPR023198">
    <property type="entry name" value="PGP-like_dom2"/>
</dbReference>
<dbReference type="Gene3D" id="1.10.150.240">
    <property type="entry name" value="Putative phosphatase, domain 2"/>
    <property type="match status" value="1"/>
</dbReference>
<name>A0A6G7WKU7_9LACT</name>
<keyword evidence="1" id="KW-0614">Plasmid</keyword>
<organism evidence="1 2">
    <name type="scientific">Jeotgalibaca porci</name>
    <dbReference type="NCBI Taxonomy" id="1868793"/>
    <lineage>
        <taxon>Bacteria</taxon>
        <taxon>Bacillati</taxon>
        <taxon>Bacillota</taxon>
        <taxon>Bacilli</taxon>
        <taxon>Lactobacillales</taxon>
        <taxon>Carnobacteriaceae</taxon>
        <taxon>Jeotgalibaca</taxon>
    </lineage>
</organism>
<reference evidence="1 2" key="1">
    <citation type="journal article" date="2017" name="Int. J. Syst. Evol. Microbiol.">
        <title>Jeotgalibaca porci sp. nov. and Jeotgalibaca arthritidis sp. nov., isolated from pigs, and emended description of the genus Jeotgalibaca.</title>
        <authorList>
            <person name="Zamora L."/>
            <person name="Perez-Sancho M."/>
            <person name="Dominguez L."/>
            <person name="Fernandez-Garayzabal J.F."/>
            <person name="Vela A.I."/>
        </authorList>
    </citation>
    <scope>NUCLEOTIDE SEQUENCE [LARGE SCALE GENOMIC DNA]</scope>
    <source>
        <strain evidence="1 2">CCUG 69148</strain>
        <plasmid evidence="1 2">p_unnamed1</plasmid>
    </source>
</reference>
<accession>A0A6G7WKU7</accession>
<keyword evidence="1" id="KW-0378">Hydrolase</keyword>
<geneLocation type="plasmid" evidence="1 2">
    <name>p_unnamed1</name>
</geneLocation>
<dbReference type="InterPro" id="IPR023214">
    <property type="entry name" value="HAD_sf"/>
</dbReference>
<dbReference type="KEGG" id="jpo:G7058_11720"/>
<dbReference type="Gene3D" id="3.40.50.1000">
    <property type="entry name" value="HAD superfamily/HAD-like"/>
    <property type="match status" value="1"/>
</dbReference>
<dbReference type="Proteomes" id="UP000501830">
    <property type="component" value="Plasmid p_unnamed1"/>
</dbReference>
<dbReference type="SUPFAM" id="SSF56784">
    <property type="entry name" value="HAD-like"/>
    <property type="match status" value="1"/>
</dbReference>
<gene>
    <name evidence="1" type="ORF">G7058_11720</name>
</gene>
<sequence length="97" mass="11374">MRIKSVIFDLDGLLINSEIVSFEIYKELLAQHQHDFTLENYAQNYAGRAGTLNMENIIKEYRLPLSIEEGLMHTDGIYVIKNWILLFFFTHVILALR</sequence>
<dbReference type="RefSeq" id="WP_166063809.1">
    <property type="nucleotide sequence ID" value="NZ_CP049890.1"/>
</dbReference>